<comment type="subunit">
    <text evidence="7">Homohexamer; trimer of dimers.</text>
</comment>
<dbReference type="InterPro" id="IPR047594">
    <property type="entry name" value="MoaC_bact/euk"/>
</dbReference>
<feature type="binding site" evidence="7">
    <location>
        <begin position="84"/>
        <end position="86"/>
    </location>
    <ligand>
        <name>substrate</name>
    </ligand>
</feature>
<feature type="domain" description="Molybdopterin cofactor biosynthesis C (MoaC)" evidence="9">
    <location>
        <begin position="24"/>
        <end position="159"/>
    </location>
</feature>
<comment type="similarity">
    <text evidence="7">Belongs to the MoaC family.</text>
</comment>
<evidence type="ECO:0000256" key="5">
    <source>
        <dbReference type="ARBA" id="ARBA00023239"/>
    </source>
</evidence>
<dbReference type="NCBIfam" id="TIGR00581">
    <property type="entry name" value="moaC"/>
    <property type="match status" value="1"/>
</dbReference>
<evidence type="ECO:0000256" key="2">
    <source>
        <dbReference type="ARBA" id="ARBA00005046"/>
    </source>
</evidence>
<dbReference type="GO" id="GO:0006777">
    <property type="term" value="P:Mo-molybdopterin cofactor biosynthetic process"/>
    <property type="evidence" value="ECO:0007669"/>
    <property type="project" value="UniProtKB-UniRule"/>
</dbReference>
<keyword evidence="5 7" id="KW-0456">Lyase</keyword>
<dbReference type="Gene3D" id="3.30.70.640">
    <property type="entry name" value="Molybdopterin cofactor biosynthesis C (MoaC) domain"/>
    <property type="match status" value="1"/>
</dbReference>
<dbReference type="UniPathway" id="UPA00344"/>
<dbReference type="GO" id="GO:0061799">
    <property type="term" value="F:cyclic pyranopterin monophosphate synthase activity"/>
    <property type="evidence" value="ECO:0007669"/>
    <property type="project" value="UniProtKB-UniRule"/>
</dbReference>
<dbReference type="HAMAP" id="MF_01224_B">
    <property type="entry name" value="MoaC_B"/>
    <property type="match status" value="1"/>
</dbReference>
<dbReference type="PANTHER" id="PTHR22960">
    <property type="entry name" value="MOLYBDOPTERIN COFACTOR SYNTHESIS PROTEIN A"/>
    <property type="match status" value="1"/>
</dbReference>
<comment type="pathway">
    <text evidence="2 7">Cofactor biosynthesis; molybdopterin biosynthesis.</text>
</comment>
<feature type="compositionally biased region" description="Basic and acidic residues" evidence="8">
    <location>
        <begin position="1"/>
        <end position="15"/>
    </location>
</feature>
<dbReference type="InterPro" id="IPR036522">
    <property type="entry name" value="MoaC_sf"/>
</dbReference>
<evidence type="ECO:0000256" key="4">
    <source>
        <dbReference type="ARBA" id="ARBA00023150"/>
    </source>
</evidence>
<evidence type="ECO:0000313" key="10">
    <source>
        <dbReference type="EMBL" id="SUB01025.1"/>
    </source>
</evidence>
<dbReference type="Proteomes" id="UP000255000">
    <property type="component" value="Unassembled WGS sequence"/>
</dbReference>
<keyword evidence="4 7" id="KW-0501">Molybdenum cofactor biosynthesis</keyword>
<accession>A0A378ZV16</accession>
<proteinExistence type="inferred from homology"/>
<evidence type="ECO:0000256" key="1">
    <source>
        <dbReference type="ARBA" id="ARBA00001637"/>
    </source>
</evidence>
<dbReference type="NCBIfam" id="NF006870">
    <property type="entry name" value="PRK09364.1"/>
    <property type="match status" value="1"/>
</dbReference>
<dbReference type="InterPro" id="IPR023045">
    <property type="entry name" value="MoaC"/>
</dbReference>
<reference evidence="10 11" key="1">
    <citation type="submission" date="2018-06" db="EMBL/GenBank/DDBJ databases">
        <authorList>
            <consortium name="Pathogen Informatics"/>
            <person name="Doyle S."/>
        </authorList>
    </citation>
    <scope>NUCLEOTIDE SEQUENCE [LARGE SCALE GENOMIC DNA]</scope>
    <source>
        <strain evidence="10 11">NCTC13350</strain>
    </source>
</reference>
<dbReference type="Pfam" id="PF01967">
    <property type="entry name" value="MoaC"/>
    <property type="match status" value="1"/>
</dbReference>
<sequence length="175" mass="18202">MAGGGPERDQDHLTHLDSSGSASMVDVGDKAVTRRSATVTGEVKMHADTLALILSGNAKKGDVIATARIAGIMAAKRTHELIPLCHPLLLSKISVDIEPDHALPGLKVSATATVTGQTGVEMEAMTACSVACLTIYDMAKAVDRGMEIGRIHLAEKLGGRSGHYVAGPENAPKEP</sequence>
<feature type="region of interest" description="Disordered" evidence="8">
    <location>
        <begin position="1"/>
        <end position="27"/>
    </location>
</feature>
<name>A0A378ZV16_9HYPH</name>
<comment type="function">
    <text evidence="6 7">Catalyzes the conversion of (8S)-3',8-cyclo-7,8-dihydroguanosine 5'-triphosphate to cyclic pyranopterin monophosphate (cPMP).</text>
</comment>
<dbReference type="EMBL" id="UGSK01000001">
    <property type="protein sequence ID" value="SUB01025.1"/>
    <property type="molecule type" value="Genomic_DNA"/>
</dbReference>
<feature type="active site" evidence="7">
    <location>
        <position position="137"/>
    </location>
</feature>
<protein>
    <recommendedName>
        <fullName evidence="3 7">Cyclic pyranopterin monophosphate synthase</fullName>
        <ecNumber evidence="3 7">4.6.1.17</ecNumber>
    </recommendedName>
    <alternativeName>
        <fullName evidence="7">Molybdenum cofactor biosynthesis protein C</fullName>
    </alternativeName>
</protein>
<dbReference type="RefSeq" id="WP_019966282.1">
    <property type="nucleotide sequence ID" value="NZ_UGSK01000001.1"/>
</dbReference>
<evidence type="ECO:0000256" key="7">
    <source>
        <dbReference type="HAMAP-Rule" id="MF_01224"/>
    </source>
</evidence>
<dbReference type="InterPro" id="IPR050105">
    <property type="entry name" value="MoCo_biosynth_MoaA/MoaC"/>
</dbReference>
<dbReference type="AlphaFoldDB" id="A0A378ZV16"/>
<organism evidence="10 11">
    <name type="scientific">Pannonibacter phragmitetus</name>
    <dbReference type="NCBI Taxonomy" id="121719"/>
    <lineage>
        <taxon>Bacteria</taxon>
        <taxon>Pseudomonadati</taxon>
        <taxon>Pseudomonadota</taxon>
        <taxon>Alphaproteobacteria</taxon>
        <taxon>Hyphomicrobiales</taxon>
        <taxon>Stappiaceae</taxon>
        <taxon>Pannonibacter</taxon>
    </lineage>
</organism>
<dbReference type="SUPFAM" id="SSF55040">
    <property type="entry name" value="Molybdenum cofactor biosynthesis protein C, MoaC"/>
    <property type="match status" value="1"/>
</dbReference>
<dbReference type="EC" id="4.6.1.17" evidence="3 7"/>
<evidence type="ECO:0000313" key="11">
    <source>
        <dbReference type="Proteomes" id="UP000255000"/>
    </source>
</evidence>
<dbReference type="InterPro" id="IPR002820">
    <property type="entry name" value="Mopterin_CF_biosynth-C_dom"/>
</dbReference>
<dbReference type="CDD" id="cd01420">
    <property type="entry name" value="MoaC_PE"/>
    <property type="match status" value="1"/>
</dbReference>
<comment type="catalytic activity">
    <reaction evidence="1 7">
        <text>(8S)-3',8-cyclo-7,8-dihydroguanosine 5'-triphosphate = cyclic pyranopterin phosphate + diphosphate</text>
        <dbReference type="Rhea" id="RHEA:49580"/>
        <dbReference type="ChEBI" id="CHEBI:33019"/>
        <dbReference type="ChEBI" id="CHEBI:59648"/>
        <dbReference type="ChEBI" id="CHEBI:131766"/>
        <dbReference type="EC" id="4.6.1.17"/>
    </reaction>
</comment>
<evidence type="ECO:0000256" key="8">
    <source>
        <dbReference type="SAM" id="MobiDB-lite"/>
    </source>
</evidence>
<gene>
    <name evidence="7 10" type="primary">moaC</name>
    <name evidence="10" type="ORF">NCTC13350_01957</name>
</gene>
<evidence type="ECO:0000259" key="9">
    <source>
        <dbReference type="Pfam" id="PF01967"/>
    </source>
</evidence>
<evidence type="ECO:0000256" key="6">
    <source>
        <dbReference type="ARBA" id="ARBA00055087"/>
    </source>
</evidence>
<feature type="binding site" evidence="7">
    <location>
        <begin position="122"/>
        <end position="123"/>
    </location>
    <ligand>
        <name>substrate</name>
    </ligand>
</feature>
<evidence type="ECO:0000256" key="3">
    <source>
        <dbReference type="ARBA" id="ARBA00012575"/>
    </source>
</evidence>
<dbReference type="OrthoDB" id="9794429at2"/>